<evidence type="ECO:0000313" key="5">
    <source>
        <dbReference type="Proteomes" id="UP001620514"/>
    </source>
</evidence>
<dbReference type="Gene3D" id="1.10.10.10">
    <property type="entry name" value="Winged helix-like DNA-binding domain superfamily/Winged helix DNA-binding domain"/>
    <property type="match status" value="1"/>
</dbReference>
<dbReference type="Proteomes" id="UP001620514">
    <property type="component" value="Unassembled WGS sequence"/>
</dbReference>
<feature type="DNA-binding region" description="OmpR/PhoB-type" evidence="2">
    <location>
        <begin position="1"/>
        <end position="94"/>
    </location>
</feature>
<proteinExistence type="predicted"/>
<dbReference type="Pfam" id="PF25872">
    <property type="entry name" value="HTH_77"/>
    <property type="match status" value="1"/>
</dbReference>
<dbReference type="SMART" id="SM00862">
    <property type="entry name" value="Trans_reg_C"/>
    <property type="match status" value="1"/>
</dbReference>
<dbReference type="SUPFAM" id="SSF46894">
    <property type="entry name" value="C-terminal effector domain of the bipartite response regulators"/>
    <property type="match status" value="1"/>
</dbReference>
<dbReference type="CDD" id="cd00383">
    <property type="entry name" value="trans_reg_C"/>
    <property type="match status" value="1"/>
</dbReference>
<dbReference type="EMBL" id="JBIYDN010000004">
    <property type="protein sequence ID" value="MFK4441505.1"/>
    <property type="molecule type" value="Genomic_DNA"/>
</dbReference>
<dbReference type="Gene3D" id="3.40.50.300">
    <property type="entry name" value="P-loop containing nucleotide triphosphate hydrolases"/>
    <property type="match status" value="1"/>
</dbReference>
<reference evidence="4 5" key="1">
    <citation type="submission" date="2024-10" db="EMBL/GenBank/DDBJ databases">
        <authorList>
            <person name="Deangelis K."/>
            <person name="Huntemann M."/>
            <person name="Clum A."/>
            <person name="Wang J."/>
            <person name="Palaniappan K."/>
            <person name="Ritter S."/>
            <person name="Chen I.-M."/>
            <person name="Stamatis D."/>
            <person name="Reddy T."/>
            <person name="O'Malley R."/>
            <person name="Daum C."/>
            <person name="Ng V."/>
            <person name="Ivanova N."/>
            <person name="Kyrpides N."/>
            <person name="Woyke T."/>
        </authorList>
    </citation>
    <scope>NUCLEOTIDE SEQUENCE [LARGE SCALE GENOMIC DNA]</scope>
    <source>
        <strain evidence="4 5">GAS97</strain>
    </source>
</reference>
<dbReference type="RefSeq" id="WP_404605394.1">
    <property type="nucleotide sequence ID" value="NZ_JBIYDN010000004.1"/>
</dbReference>
<evidence type="ECO:0000256" key="2">
    <source>
        <dbReference type="PROSITE-ProRule" id="PRU01091"/>
    </source>
</evidence>
<dbReference type="PANTHER" id="PTHR47691">
    <property type="entry name" value="REGULATOR-RELATED"/>
    <property type="match status" value="1"/>
</dbReference>
<accession>A0ABW8MFJ8</accession>
<evidence type="ECO:0000259" key="3">
    <source>
        <dbReference type="PROSITE" id="PS51755"/>
    </source>
</evidence>
<dbReference type="PROSITE" id="PS51755">
    <property type="entry name" value="OMPR_PHOB"/>
    <property type="match status" value="1"/>
</dbReference>
<dbReference type="Pfam" id="PF00486">
    <property type="entry name" value="Trans_reg_C"/>
    <property type="match status" value="1"/>
</dbReference>
<protein>
    <submittedName>
        <fullName evidence="4">ATPase/DNA-binding winged helix-turn-helix (WHTH) protein</fullName>
    </submittedName>
</protein>
<comment type="caution">
    <text evidence="4">The sequence shown here is derived from an EMBL/GenBank/DDBJ whole genome shotgun (WGS) entry which is preliminary data.</text>
</comment>
<dbReference type="InterPro" id="IPR001867">
    <property type="entry name" value="OmpR/PhoB-type_DNA-bd"/>
</dbReference>
<evidence type="ECO:0000313" key="4">
    <source>
        <dbReference type="EMBL" id="MFK4441505.1"/>
    </source>
</evidence>
<dbReference type="InterPro" id="IPR058852">
    <property type="entry name" value="HTH_77"/>
</dbReference>
<evidence type="ECO:0000256" key="1">
    <source>
        <dbReference type="ARBA" id="ARBA00023125"/>
    </source>
</evidence>
<feature type="domain" description="OmpR/PhoB-type" evidence="3">
    <location>
        <begin position="1"/>
        <end position="94"/>
    </location>
</feature>
<dbReference type="InterPro" id="IPR016032">
    <property type="entry name" value="Sig_transdc_resp-reg_C-effctor"/>
</dbReference>
<reference evidence="4 5" key="2">
    <citation type="submission" date="2024-11" db="EMBL/GenBank/DDBJ databases">
        <title>Using genomics to understand microbial adaptation to soil warming.</title>
        <authorList>
            <person name="Deangelis K.M. PhD."/>
        </authorList>
    </citation>
    <scope>NUCLEOTIDE SEQUENCE [LARGE SCALE GENOMIC DNA]</scope>
    <source>
        <strain evidence="4 5">GAS97</strain>
    </source>
</reference>
<keyword evidence="1 2" id="KW-0238">DNA-binding</keyword>
<dbReference type="PANTHER" id="PTHR47691:SF3">
    <property type="entry name" value="HTH-TYPE TRANSCRIPTIONAL REGULATOR RV0890C-RELATED"/>
    <property type="match status" value="1"/>
</dbReference>
<gene>
    <name evidence="4" type="ORF">ABH943_001520</name>
</gene>
<keyword evidence="5" id="KW-1185">Reference proteome</keyword>
<sequence length="961" mass="104781">MVRIGQLLISLESREIQLNSESLRIGSRAFDILEVLIRAEGTLVSKDEIMRRVWPDTVVEENNLQVHVAALRKALGADRDLIKTVPGRGYRLIPVHEDSPLQHEDVASLLLPCTSSMLPAGVSALIGRQTVVAQVLDALSAARVLTLVGAGGIGKTRVALEVAGQAAARFPDGVVFVPLASVSNARFALEALAGALGMKLPAGRLSPDLIGAEIAGRCMLIVLDNCEHVIDAAAEIARAMTAANPESVVLATSREALRIQDEVLYHVPSLDVPADASLGGEILQTSAVQLFLARARTIDPRFSSDEHSLFLTGLVCRRLDGIPLAIELAAARAAVLGIEVLADHLDERFRILTGGFRGVLPRHQTLKAMLDWSYRLLDDTERTLLRWLGVFLNGFSFDAASHMVAARGFSQTEILDALSGLVSKSLVIHDNAAVPSRYRLLATTRAYALQQLEDNGERKAAALAHANWLRTVFARDPYHRTERPPRESLAQFRHEVGNLRTALDWAFGSGGDRTLGIELSAMAVPFLFDVSLVDECCERARTAIDAASHTDTASVSASTKLRLLAAYAAGLVYTQGPTAAVRDVWSEVLSLAVVTSDTEFESRALWGLWNAYQYGGEARAALLLARRFSALAQQLGNRTQRVIGRRIEGIALHYAGEPSAAREQLEGMLNAYVHDEHRWNAVGFRIDHGIAARATLARVSWVQGETQEASRLAHHALDAALEYEHDMVTCYVLVEALIPIALLMQDTAVAGRGIAMLRTRASQAGFAIWATCCDCYEEYLQSMSDKGQWRLPQFRASLDALRESGFIAPLTLLLAQFARASLACGRRDDATTAINEAFRHCEETGERWYYPELCRVRGEISLAGHQAMDAKSWFVSALDHARRQGAIELERRAAASLGELQKENAETGDMQLSHALHDGHAPERSHRIAAPAYILPPLHIPHTSPSDCDLATRPRASGSIL</sequence>
<dbReference type="SUPFAM" id="SSF52540">
    <property type="entry name" value="P-loop containing nucleoside triphosphate hydrolases"/>
    <property type="match status" value="1"/>
</dbReference>
<dbReference type="InterPro" id="IPR036388">
    <property type="entry name" value="WH-like_DNA-bd_sf"/>
</dbReference>
<name>A0ABW8MFJ8_9BURK</name>
<organism evidence="4 5">
    <name type="scientific">Caballeronia udeis</name>
    <dbReference type="NCBI Taxonomy" id="1232866"/>
    <lineage>
        <taxon>Bacteria</taxon>
        <taxon>Pseudomonadati</taxon>
        <taxon>Pseudomonadota</taxon>
        <taxon>Betaproteobacteria</taxon>
        <taxon>Burkholderiales</taxon>
        <taxon>Burkholderiaceae</taxon>
        <taxon>Caballeronia</taxon>
    </lineage>
</organism>
<dbReference type="InterPro" id="IPR027417">
    <property type="entry name" value="P-loop_NTPase"/>
</dbReference>